<proteinExistence type="predicted"/>
<organism evidence="1 2">
    <name type="scientific">Methylobacterium phyllostachyos</name>
    <dbReference type="NCBI Taxonomy" id="582672"/>
    <lineage>
        <taxon>Bacteria</taxon>
        <taxon>Pseudomonadati</taxon>
        <taxon>Pseudomonadota</taxon>
        <taxon>Alphaproteobacteria</taxon>
        <taxon>Hyphomicrobiales</taxon>
        <taxon>Methylobacteriaceae</taxon>
        <taxon>Methylobacterium</taxon>
    </lineage>
</organism>
<dbReference type="EMBL" id="FNHS01000005">
    <property type="protein sequence ID" value="SDN01195.1"/>
    <property type="molecule type" value="Genomic_DNA"/>
</dbReference>
<evidence type="ECO:0000313" key="2">
    <source>
        <dbReference type="Proteomes" id="UP000198704"/>
    </source>
</evidence>
<dbReference type="Pfam" id="PF01724">
    <property type="entry name" value="DUF29"/>
    <property type="match status" value="1"/>
</dbReference>
<sequence length="168" mass="18888">MDRPSLYDDDIVTWAEEQAAALRALAARSDLSNVVDWENVIEEIETLGRSEIHGVESLLLQTLVHVLKYVSAPAAQSTRSWRAEVVAFQSAARRNYKRAMRQRIDWQALWRDARANADVQLKVHGDKLVGGLPETLPFEPEELLASDFDMDVALERLAAALKSTADHH</sequence>
<evidence type="ECO:0008006" key="3">
    <source>
        <dbReference type="Google" id="ProtNLM"/>
    </source>
</evidence>
<dbReference type="Proteomes" id="UP000198704">
    <property type="component" value="Unassembled WGS sequence"/>
</dbReference>
<dbReference type="OrthoDB" id="425753at2"/>
<dbReference type="AlphaFoldDB" id="A0A1G9XYF6"/>
<reference evidence="2" key="1">
    <citation type="submission" date="2016-10" db="EMBL/GenBank/DDBJ databases">
        <authorList>
            <person name="Varghese N."/>
            <person name="Submissions S."/>
        </authorList>
    </citation>
    <scope>NUCLEOTIDE SEQUENCE [LARGE SCALE GENOMIC DNA]</scope>
    <source>
        <strain evidence="2">BL47</strain>
    </source>
</reference>
<dbReference type="STRING" id="582672.SAMN05216360_10565"/>
<evidence type="ECO:0000313" key="1">
    <source>
        <dbReference type="EMBL" id="SDN01195.1"/>
    </source>
</evidence>
<dbReference type="Gene3D" id="1.20.1220.20">
    <property type="entry name" value="Uncharcterised protein PF01724"/>
    <property type="match status" value="1"/>
</dbReference>
<dbReference type="PANTHER" id="PTHR34235">
    <property type="entry name" value="SLR1203 PROTEIN-RELATED"/>
    <property type="match status" value="1"/>
</dbReference>
<gene>
    <name evidence="1" type="ORF">SAMN05216360_10565</name>
</gene>
<accession>A0A1G9XYF6</accession>
<dbReference type="RefSeq" id="WP_091715258.1">
    <property type="nucleotide sequence ID" value="NZ_FNHS01000005.1"/>
</dbReference>
<protein>
    <recommendedName>
        <fullName evidence="3">DUF29 domain-containing protein</fullName>
    </recommendedName>
</protein>
<dbReference type="InterPro" id="IPR002636">
    <property type="entry name" value="DUF29"/>
</dbReference>
<name>A0A1G9XYF6_9HYPH</name>
<keyword evidence="2" id="KW-1185">Reference proteome</keyword>